<evidence type="ECO:0000313" key="3">
    <source>
        <dbReference type="EMBL" id="KAG5186476.1"/>
    </source>
</evidence>
<dbReference type="InterPro" id="IPR042201">
    <property type="entry name" value="FH2_Formin_sf"/>
</dbReference>
<name>A0A836CK71_9STRA</name>
<gene>
    <name evidence="3" type="ORF">JKP88DRAFT_241085</name>
</gene>
<feature type="compositionally biased region" description="Pro residues" evidence="1">
    <location>
        <begin position="167"/>
        <end position="199"/>
    </location>
</feature>
<feature type="domain" description="FH2" evidence="2">
    <location>
        <begin position="465"/>
        <end position="906"/>
    </location>
</feature>
<reference evidence="3" key="1">
    <citation type="submission" date="2021-02" db="EMBL/GenBank/DDBJ databases">
        <title>First Annotated Genome of the Yellow-green Alga Tribonema minus.</title>
        <authorList>
            <person name="Mahan K.M."/>
        </authorList>
    </citation>
    <scope>NUCLEOTIDE SEQUENCE</scope>
    <source>
        <strain evidence="3">UTEX B ZZ1240</strain>
    </source>
</reference>
<dbReference type="Proteomes" id="UP000664859">
    <property type="component" value="Unassembled WGS sequence"/>
</dbReference>
<accession>A0A836CK71</accession>
<dbReference type="InterPro" id="IPR015425">
    <property type="entry name" value="FH2_Formin"/>
</dbReference>
<dbReference type="InterPro" id="IPR051425">
    <property type="entry name" value="Formin_Homology"/>
</dbReference>
<dbReference type="PROSITE" id="PS51444">
    <property type="entry name" value="FH2"/>
    <property type="match status" value="1"/>
</dbReference>
<dbReference type="Pfam" id="PF02181">
    <property type="entry name" value="FH2"/>
    <property type="match status" value="1"/>
</dbReference>
<dbReference type="AlphaFoldDB" id="A0A836CK71"/>
<evidence type="ECO:0000256" key="1">
    <source>
        <dbReference type="SAM" id="MobiDB-lite"/>
    </source>
</evidence>
<feature type="region of interest" description="Disordered" evidence="1">
    <location>
        <begin position="1"/>
        <end position="25"/>
    </location>
</feature>
<proteinExistence type="predicted"/>
<feature type="compositionally biased region" description="Basic residues" evidence="1">
    <location>
        <begin position="1"/>
        <end position="10"/>
    </location>
</feature>
<sequence>MQSRSTHRRSFMSQQKQLATDQRMSSSVPHLEIPFFDPFDMNTWGFYSPDQTEVDHWLQVDKPSLPISSPRTSSLETHLIQLQADIVKLTVQLNDCLADKITIASQKSTLEKDILLLDTEKRALDVQNKTLNAATQAQQGTIEQLRQSLLVPQPHASGQLQPVLTPGVPPRGPPPPPPGGLPGLPGVPPRGPPPPPPGGLPGLPGVQARGPPPPPPGGLPGLPGVQARGPPPPPPGGLPGMPPPRGPPPGLPGMPPRGLPPPGGLLGPRGGAAAAPLGPPNAFPSVKRQFFVTDKKSQTGSVFDNAAKFEVPHDLVSQFLPLLTVDTLVRTTKDSQTGRILAVDAYKGYLVKMDPIYSVGQDISFQDNGNEVRGTVKEINGDDFTISVSEGDAKKGYQELSPLNEWQTGQVVHVLSDSQGSSDKAVVRDVKSGVYSVELVDDPSHAVLKALDTSKLSPVPIVYMRDTDTAAIPKLQFAVNDAVQVGSDTTRAVVQALNPRNGSYKVKMQNEDGTETIATVSGGDVKKYVEVSLKKQTLADLHIGDAKAVQNISIAIAKMKVSKLHDIYRDPDHKCNTGGTPAGLQSLQMYQSIVKGLMEMSLAPDVAQSLSDALSFINEEVKVSIDNCMVGGKPCKDALDSLESIPLFLITLYALLPRVKERLDILQIIRTTPDTVSYLHDRVTAITNALVQIKQSKLLKDFLAICVQFHNSVNLQNPKFLQTALHLPELYKKFTEKTTAAKKSLFDAVIEYLMQDAGRSAMFDLRAELQDVPAVIRTDLKDIKAEFNMLTKNVEKLKKETSVVEATNVKDVMELVCEKKWTDQFVDVCDKFTKTFDAAQAGLDKEFQDAQQAFEDTATYLVLDPKKSSTVEITEAINTIIEQLPKRRDAMLAAIAAMKKKRRMSA</sequence>
<keyword evidence="4" id="KW-1185">Reference proteome</keyword>
<evidence type="ECO:0000259" key="2">
    <source>
        <dbReference type="PROSITE" id="PS51444"/>
    </source>
</evidence>
<organism evidence="3 4">
    <name type="scientific">Tribonema minus</name>
    <dbReference type="NCBI Taxonomy" id="303371"/>
    <lineage>
        <taxon>Eukaryota</taxon>
        <taxon>Sar</taxon>
        <taxon>Stramenopiles</taxon>
        <taxon>Ochrophyta</taxon>
        <taxon>PX clade</taxon>
        <taxon>Xanthophyceae</taxon>
        <taxon>Tribonematales</taxon>
        <taxon>Tribonemataceae</taxon>
        <taxon>Tribonema</taxon>
    </lineage>
</organism>
<dbReference type="Gene3D" id="1.20.58.2220">
    <property type="entry name" value="Formin, FH2 domain"/>
    <property type="match status" value="1"/>
</dbReference>
<dbReference type="SUPFAM" id="SSF101447">
    <property type="entry name" value="Formin homology 2 domain (FH2 domain)"/>
    <property type="match status" value="1"/>
</dbReference>
<feature type="compositionally biased region" description="Pro residues" evidence="1">
    <location>
        <begin position="229"/>
        <end position="263"/>
    </location>
</feature>
<feature type="compositionally biased region" description="Polar residues" evidence="1">
    <location>
        <begin position="11"/>
        <end position="25"/>
    </location>
</feature>
<dbReference type="EMBL" id="JAFCMP010000112">
    <property type="protein sequence ID" value="KAG5186476.1"/>
    <property type="molecule type" value="Genomic_DNA"/>
</dbReference>
<dbReference type="PANTHER" id="PTHR45725">
    <property type="entry name" value="FORMIN HOMOLOGY 2 FAMILY MEMBER"/>
    <property type="match status" value="1"/>
</dbReference>
<evidence type="ECO:0000313" key="4">
    <source>
        <dbReference type="Proteomes" id="UP000664859"/>
    </source>
</evidence>
<comment type="caution">
    <text evidence="3">The sequence shown here is derived from an EMBL/GenBank/DDBJ whole genome shotgun (WGS) entry which is preliminary data.</text>
</comment>
<protein>
    <recommendedName>
        <fullName evidence="2">FH2 domain-containing protein</fullName>
    </recommendedName>
</protein>
<feature type="region of interest" description="Disordered" evidence="1">
    <location>
        <begin position="157"/>
        <end position="280"/>
    </location>
</feature>